<dbReference type="EMBL" id="JARPMG010000012">
    <property type="protein sequence ID" value="KAJ8097167.1"/>
    <property type="molecule type" value="Genomic_DNA"/>
</dbReference>
<keyword evidence="1" id="KW-1133">Transmembrane helix</keyword>
<dbReference type="Proteomes" id="UP001217417">
    <property type="component" value="Unassembled WGS sequence"/>
</dbReference>
<organism evidence="2 3">
    <name type="scientific">Lipomyces tetrasporus</name>
    <dbReference type="NCBI Taxonomy" id="54092"/>
    <lineage>
        <taxon>Eukaryota</taxon>
        <taxon>Fungi</taxon>
        <taxon>Dikarya</taxon>
        <taxon>Ascomycota</taxon>
        <taxon>Saccharomycotina</taxon>
        <taxon>Lipomycetes</taxon>
        <taxon>Lipomycetales</taxon>
        <taxon>Lipomycetaceae</taxon>
        <taxon>Lipomyces</taxon>
    </lineage>
</organism>
<feature type="transmembrane region" description="Helical" evidence="1">
    <location>
        <begin position="66"/>
        <end position="83"/>
    </location>
</feature>
<evidence type="ECO:0000313" key="2">
    <source>
        <dbReference type="EMBL" id="KAJ8097167.1"/>
    </source>
</evidence>
<accession>A0AAD7QKW9</accession>
<keyword evidence="1" id="KW-0812">Transmembrane</keyword>
<proteinExistence type="predicted"/>
<name>A0AAD7QKW9_9ASCO</name>
<keyword evidence="1" id="KW-0472">Membrane</keyword>
<dbReference type="RefSeq" id="XP_056040617.1">
    <property type="nucleotide sequence ID" value="XM_056190987.1"/>
</dbReference>
<reference evidence="2" key="1">
    <citation type="submission" date="2023-03" db="EMBL/GenBank/DDBJ databases">
        <title>Near-Complete genome sequence of Lipomyces tetrasporous NRRL Y-64009, an oleaginous yeast capable of growing on lignocellulosic hydrolysates.</title>
        <authorList>
            <consortium name="Lawrence Berkeley National Laboratory"/>
            <person name="Jagtap S.S."/>
            <person name="Liu J.-J."/>
            <person name="Walukiewicz H.E."/>
            <person name="Pangilinan J."/>
            <person name="Lipzen A."/>
            <person name="Ahrendt S."/>
            <person name="Koriabine M."/>
            <person name="Cobaugh K."/>
            <person name="Salamov A."/>
            <person name="Yoshinaga Y."/>
            <person name="Ng V."/>
            <person name="Daum C."/>
            <person name="Grigoriev I.V."/>
            <person name="Slininger P.J."/>
            <person name="Dien B.S."/>
            <person name="Jin Y.-S."/>
            <person name="Rao C.V."/>
        </authorList>
    </citation>
    <scope>NUCLEOTIDE SEQUENCE</scope>
    <source>
        <strain evidence="2">NRRL Y-64009</strain>
    </source>
</reference>
<comment type="caution">
    <text evidence="2">The sequence shown here is derived from an EMBL/GenBank/DDBJ whole genome shotgun (WGS) entry which is preliminary data.</text>
</comment>
<keyword evidence="3" id="KW-1185">Reference proteome</keyword>
<protein>
    <submittedName>
        <fullName evidence="2">Uncharacterized protein</fullName>
    </submittedName>
</protein>
<evidence type="ECO:0000256" key="1">
    <source>
        <dbReference type="SAM" id="Phobius"/>
    </source>
</evidence>
<sequence length="115" mass="13326">MTTGIRKSRKTTCLRTTGEPWRRLQIFLRPFYRATLETEGDIATLDRTVYTMDILVRQFRRSKEKGLSHPLLLSCILTAWYTFDKYYSMTDVTSVYAAAIILQAELGQHISPECV</sequence>
<dbReference type="AlphaFoldDB" id="A0AAD7QKW9"/>
<gene>
    <name evidence="2" type="ORF">POJ06DRAFT_40604</name>
</gene>
<dbReference type="GeneID" id="80886153"/>
<evidence type="ECO:0000313" key="3">
    <source>
        <dbReference type="Proteomes" id="UP001217417"/>
    </source>
</evidence>